<dbReference type="Proteomes" id="UP000504603">
    <property type="component" value="Unplaced"/>
</dbReference>
<accession>A0A6J1DJ14</accession>
<evidence type="ECO:0000313" key="3">
    <source>
        <dbReference type="RefSeq" id="XP_022152866.1"/>
    </source>
</evidence>
<protein>
    <submittedName>
        <fullName evidence="3">Uncharacterized protein LOC111020492 isoform X1</fullName>
    </submittedName>
</protein>
<dbReference type="InterPro" id="IPR055296">
    <property type="entry name" value="SRL2-like"/>
</dbReference>
<reference evidence="3" key="1">
    <citation type="submission" date="2025-08" db="UniProtKB">
        <authorList>
            <consortium name="RefSeq"/>
        </authorList>
    </citation>
    <scope>IDENTIFICATION</scope>
    <source>
        <strain evidence="3">OHB3-1</strain>
    </source>
</reference>
<feature type="compositionally biased region" description="Basic and acidic residues" evidence="1">
    <location>
        <begin position="656"/>
        <end position="667"/>
    </location>
</feature>
<proteinExistence type="predicted"/>
<organism evidence="2 3">
    <name type="scientific">Momordica charantia</name>
    <name type="common">Bitter gourd</name>
    <name type="synonym">Balsam pear</name>
    <dbReference type="NCBI Taxonomy" id="3673"/>
    <lineage>
        <taxon>Eukaryota</taxon>
        <taxon>Viridiplantae</taxon>
        <taxon>Streptophyta</taxon>
        <taxon>Embryophyta</taxon>
        <taxon>Tracheophyta</taxon>
        <taxon>Spermatophyta</taxon>
        <taxon>Magnoliopsida</taxon>
        <taxon>eudicotyledons</taxon>
        <taxon>Gunneridae</taxon>
        <taxon>Pentapetalae</taxon>
        <taxon>rosids</taxon>
        <taxon>fabids</taxon>
        <taxon>Cucurbitales</taxon>
        <taxon>Cucurbitaceae</taxon>
        <taxon>Momordiceae</taxon>
        <taxon>Momordica</taxon>
    </lineage>
</organism>
<dbReference type="RefSeq" id="XP_022152866.1">
    <property type="nucleotide sequence ID" value="XM_022297174.1"/>
</dbReference>
<dbReference type="PANTHER" id="PTHR46087">
    <property type="entry name" value="PUTATIVE, EXPRESSED-RELATED"/>
    <property type="match status" value="1"/>
</dbReference>
<feature type="region of interest" description="Disordered" evidence="1">
    <location>
        <begin position="221"/>
        <end position="241"/>
    </location>
</feature>
<dbReference type="OrthoDB" id="19232at2759"/>
<evidence type="ECO:0000313" key="2">
    <source>
        <dbReference type="Proteomes" id="UP000504603"/>
    </source>
</evidence>
<dbReference type="InterPro" id="IPR049152">
    <property type="entry name" value="EFR3-like_ARM"/>
</dbReference>
<feature type="region of interest" description="Disordered" evidence="1">
    <location>
        <begin position="644"/>
        <end position="670"/>
    </location>
</feature>
<name>A0A6J1DJ14_MOMCH</name>
<gene>
    <name evidence="3" type="primary">LOC111020492</name>
</gene>
<dbReference type="Pfam" id="PF21052">
    <property type="entry name" value="EFR3_ARM"/>
    <property type="match status" value="1"/>
</dbReference>
<evidence type="ECO:0000256" key="1">
    <source>
        <dbReference type="SAM" id="MobiDB-lite"/>
    </source>
</evidence>
<dbReference type="InterPro" id="IPR016024">
    <property type="entry name" value="ARM-type_fold"/>
</dbReference>
<keyword evidence="2" id="KW-1185">Reference proteome</keyword>
<sequence length="1064" mass="119437">MGMVSRQVLPVCGTLCFFCPALSTRSRQPIKRYKKLLADIFPRSQEEEPNDRKISKLCEYASKNPFRVPKITTYLEQRFYRELRNEQFHSVKVIICIYRKLLFSCKEQMPLFASSLLGIIHILLDQARHDEMRVLGCQALFDFVNNQRDSTYMFNLDGMIPKLCLLAQEIGEEGREKQMRSASLQALSAMVWFMGEFSNISTEFDNVISVVLDNYGDLKSTSSSSGNDEQDNQDATGEVVSQSREHITRMCSWRSIVTEKGEINVSPEDAKNPEFWARVCLHNIAKLAKEATTIRRVLESFFRYFDTGNLWSPKLGLGLSVLLDMQLIMENLGHNSHFMLAILIKHLDHKNVLKNPTMQIDIVNVATSLLQQTNAQPSVAIIGALSDMMRHLRKSIHCSLDDANLGAEVVQWNQKHQASVDACLVELSRKVGDAGLILDMMAAMLENLSNIPVMSRTLISTVYRTAQIVASIPNLVYQDKAFPEALFHQLLLAMVCSDHETRVGAHRIFSVVLVPSSVCPRPNASVPQSAKPTYIQRTLSRTVSVFSSSAALFQKVKVENHSAPENIFKKLDEKPMVQPVTKVEGDSIFNRLKSSYSRVHTVKKEPSVLAVNSIIEEEEEEEEEPKTNNNAMMNRLKSSYSRAYSVKKPTTPGTVAEEKPLSSEKEPTTSLRLSSRQITNLLSSIWAQSISPLNKPENYEAIAHTYCLVLLFGRTKNSSHETLIRSFQLAFSLRSIALAGGQLQPSHRRSLFTLATSMIIFTAKAYSIVPLVPRAKVALTSEVVDPFLKLVEDCKLQVSSLPNQLYGSKEDNEDAVKSLSAVDTNESQSKESFARLILQTLHNMSEQNELSSIREQLLQDFLPDDACPLGTQFFVTPGEIYQCGPKNEETPNTVDPFLSVDNDNLCDEPQVQNELETDKTVEGPTLMSADELLHLISDITNQVGRLSGSFPANMPYKEMAGNCEALSEEKQQKISNFMTPKEASVGTFTHDDDNQEKEEPPQRHVHFGVNKGGNPFIDSDFPMYRNSSFNTIPALCATEYQYHPNLFQLPSSNPYDNFLKAAGC</sequence>
<dbReference type="GeneID" id="111020492"/>
<dbReference type="KEGG" id="mcha:111020492"/>
<dbReference type="AlphaFoldDB" id="A0A6J1DJ14"/>
<dbReference type="SUPFAM" id="SSF48371">
    <property type="entry name" value="ARM repeat"/>
    <property type="match status" value="1"/>
</dbReference>
<dbReference type="PANTHER" id="PTHR46087:SF7">
    <property type="entry name" value="CYCLIN-LIKE PROTEIN"/>
    <property type="match status" value="1"/>
</dbReference>